<dbReference type="AlphaFoldDB" id="A0A4Y7WSM0"/>
<sequence length="255" mass="28592">MRGGELILRKRYRFQPIKGSKQSQAPLPFRYVLLLSFVLFAILSIQGLWFVDSQLRPIISQIAQREMERVATYTIEQAMAEELSQMDMSEIFIKETNNDGLVVFLDVNTQKYNELMGRVQTRVHEVINHVQRGEVNSYGDDNPIVATIPLGRALNNALLTDVGPGIPIRFALMGDAKVQMRDEAETLGINNTRLSFYVNIDVNMDVILPFSEISETISVELPAGFAYVAGPVPQFYGGQGGFGYPVIGEEEIKQD</sequence>
<gene>
    <name evidence="2" type="primary">yunB</name>
    <name evidence="2" type="ORF">E2L03_04965</name>
</gene>
<proteinExistence type="predicted"/>
<accession>A0A4Y7WSM0</accession>
<keyword evidence="1" id="KW-0472">Membrane</keyword>
<dbReference type="PIRSF" id="PIRSF021383">
    <property type="entry name" value="YunB"/>
    <property type="match status" value="1"/>
</dbReference>
<evidence type="ECO:0000256" key="1">
    <source>
        <dbReference type="SAM" id="Phobius"/>
    </source>
</evidence>
<protein>
    <submittedName>
        <fullName evidence="2">Sporulation protein YunB</fullName>
    </submittedName>
</protein>
<dbReference type="Pfam" id="PF09560">
    <property type="entry name" value="Spore_YunB"/>
    <property type="match status" value="1"/>
</dbReference>
<dbReference type="InterPro" id="IPR014197">
    <property type="entry name" value="Sporulation_prot_YunB"/>
</dbReference>
<feature type="transmembrane region" description="Helical" evidence="1">
    <location>
        <begin position="31"/>
        <end position="51"/>
    </location>
</feature>
<evidence type="ECO:0000313" key="3">
    <source>
        <dbReference type="Proteomes" id="UP000298210"/>
    </source>
</evidence>
<dbReference type="Proteomes" id="UP000298210">
    <property type="component" value="Unassembled WGS sequence"/>
</dbReference>
<dbReference type="EMBL" id="SNUX01000001">
    <property type="protein sequence ID" value="TES51274.1"/>
    <property type="molecule type" value="Genomic_DNA"/>
</dbReference>
<name>A0A4Y7WSM0_9BACI</name>
<dbReference type="NCBIfam" id="TIGR02832">
    <property type="entry name" value="spo_yunB"/>
    <property type="match status" value="1"/>
</dbReference>
<keyword evidence="1" id="KW-0812">Transmembrane</keyword>
<reference evidence="2 3" key="1">
    <citation type="submission" date="2019-03" db="EMBL/GenBank/DDBJ databases">
        <authorList>
            <person name="Liu G."/>
        </authorList>
    </citation>
    <scope>NUCLEOTIDE SEQUENCE [LARGE SCALE GENOMIC DNA]</scope>
    <source>
        <strain evidence="2 3">DSM 19099</strain>
    </source>
</reference>
<organism evidence="2 3">
    <name type="scientific">Shouchella lehensis</name>
    <dbReference type="NCBI Taxonomy" id="300825"/>
    <lineage>
        <taxon>Bacteria</taxon>
        <taxon>Bacillati</taxon>
        <taxon>Bacillota</taxon>
        <taxon>Bacilli</taxon>
        <taxon>Bacillales</taxon>
        <taxon>Bacillaceae</taxon>
        <taxon>Shouchella</taxon>
    </lineage>
</organism>
<evidence type="ECO:0000313" key="2">
    <source>
        <dbReference type="EMBL" id="TES51274.1"/>
    </source>
</evidence>
<keyword evidence="1" id="KW-1133">Transmembrane helix</keyword>
<comment type="caution">
    <text evidence="2">The sequence shown here is derived from an EMBL/GenBank/DDBJ whole genome shotgun (WGS) entry which is preliminary data.</text>
</comment>